<gene>
    <name evidence="1" type="ORF">SLEP1_g976</name>
</gene>
<proteinExistence type="predicted"/>
<evidence type="ECO:0000313" key="2">
    <source>
        <dbReference type="Proteomes" id="UP001054252"/>
    </source>
</evidence>
<keyword evidence="2" id="KW-1185">Reference proteome</keyword>
<dbReference type="Proteomes" id="UP001054252">
    <property type="component" value="Unassembled WGS sequence"/>
</dbReference>
<comment type="caution">
    <text evidence="1">The sequence shown here is derived from an EMBL/GenBank/DDBJ whole genome shotgun (WGS) entry which is preliminary data.</text>
</comment>
<sequence length="41" mass="4701">MLRGNKYMKIFFDSTLLDYACFAPLLPVYFSGAISENDYAD</sequence>
<name>A0AAV5HN67_9ROSI</name>
<protein>
    <submittedName>
        <fullName evidence="1">Uncharacterized protein</fullName>
    </submittedName>
</protein>
<reference evidence="1 2" key="1">
    <citation type="journal article" date="2021" name="Commun. Biol.">
        <title>The genome of Shorea leprosula (Dipterocarpaceae) highlights the ecological relevance of drought in aseasonal tropical rainforests.</title>
        <authorList>
            <person name="Ng K.K.S."/>
            <person name="Kobayashi M.J."/>
            <person name="Fawcett J.A."/>
            <person name="Hatakeyama M."/>
            <person name="Paape T."/>
            <person name="Ng C.H."/>
            <person name="Ang C.C."/>
            <person name="Tnah L.H."/>
            <person name="Lee C.T."/>
            <person name="Nishiyama T."/>
            <person name="Sese J."/>
            <person name="O'Brien M.J."/>
            <person name="Copetti D."/>
            <person name="Mohd Noor M.I."/>
            <person name="Ong R.C."/>
            <person name="Putra M."/>
            <person name="Sireger I.Z."/>
            <person name="Indrioko S."/>
            <person name="Kosugi Y."/>
            <person name="Izuno A."/>
            <person name="Isagi Y."/>
            <person name="Lee S.L."/>
            <person name="Shimizu K.K."/>
        </authorList>
    </citation>
    <scope>NUCLEOTIDE SEQUENCE [LARGE SCALE GENOMIC DNA]</scope>
    <source>
        <strain evidence="1">214</strain>
    </source>
</reference>
<accession>A0AAV5HN67</accession>
<organism evidence="1 2">
    <name type="scientific">Rubroshorea leprosula</name>
    <dbReference type="NCBI Taxonomy" id="152421"/>
    <lineage>
        <taxon>Eukaryota</taxon>
        <taxon>Viridiplantae</taxon>
        <taxon>Streptophyta</taxon>
        <taxon>Embryophyta</taxon>
        <taxon>Tracheophyta</taxon>
        <taxon>Spermatophyta</taxon>
        <taxon>Magnoliopsida</taxon>
        <taxon>eudicotyledons</taxon>
        <taxon>Gunneridae</taxon>
        <taxon>Pentapetalae</taxon>
        <taxon>rosids</taxon>
        <taxon>malvids</taxon>
        <taxon>Malvales</taxon>
        <taxon>Dipterocarpaceae</taxon>
        <taxon>Rubroshorea</taxon>
    </lineage>
</organism>
<dbReference type="EMBL" id="BPVZ01000001">
    <property type="protein sequence ID" value="GKU86455.1"/>
    <property type="molecule type" value="Genomic_DNA"/>
</dbReference>
<evidence type="ECO:0000313" key="1">
    <source>
        <dbReference type="EMBL" id="GKU86455.1"/>
    </source>
</evidence>
<dbReference type="AlphaFoldDB" id="A0AAV5HN67"/>